<evidence type="ECO:0000313" key="2">
    <source>
        <dbReference type="EMBL" id="SOC80597.1"/>
    </source>
</evidence>
<keyword evidence="1" id="KW-1133">Transmembrane helix</keyword>
<dbReference type="OrthoDB" id="1454605at2"/>
<feature type="transmembrane region" description="Helical" evidence="1">
    <location>
        <begin position="142"/>
        <end position="164"/>
    </location>
</feature>
<dbReference type="EMBL" id="OCMF01000002">
    <property type="protein sequence ID" value="SOC80597.1"/>
    <property type="molecule type" value="Genomic_DNA"/>
</dbReference>
<dbReference type="AlphaFoldDB" id="A0A285X5H8"/>
<feature type="transmembrane region" description="Helical" evidence="1">
    <location>
        <begin position="110"/>
        <end position="130"/>
    </location>
</feature>
<gene>
    <name evidence="2" type="ORF">SAMN06296241_2150</name>
</gene>
<keyword evidence="1" id="KW-0812">Transmembrane</keyword>
<keyword evidence="3" id="KW-1185">Reference proteome</keyword>
<evidence type="ECO:0008006" key="4">
    <source>
        <dbReference type="Google" id="ProtNLM"/>
    </source>
</evidence>
<dbReference type="RefSeq" id="WP_097056355.1">
    <property type="nucleotide sequence ID" value="NZ_OCMF01000002.1"/>
</dbReference>
<sequence>MKQKILLGFLAILAMMVNLAGIINEDFLLRRSGEVLFFLPLIAYYHRKIHIKNLNIFLFLSFAIAATVSGCMGNIWYFREITLGLWLGSYIFLSREAIKHTEYERGSKFTTLYFVAIIAIYVYLLSSHIMEIERNLGNDLTFSLYIIYYLNILFLAVAALVYYLNSFSKKSVFFICLTLSFIFADVLRDMEVFYFRDISVEVVASLIKFAALKLSFLFFVTREKKLRLLHLV</sequence>
<keyword evidence="1" id="KW-0472">Membrane</keyword>
<feature type="transmembrane region" description="Helical" evidence="1">
    <location>
        <begin position="171"/>
        <end position="190"/>
    </location>
</feature>
<organism evidence="2 3">
    <name type="scientific">Salinimicrobium sediminis</name>
    <dbReference type="NCBI Taxonomy" id="1343891"/>
    <lineage>
        <taxon>Bacteria</taxon>
        <taxon>Pseudomonadati</taxon>
        <taxon>Bacteroidota</taxon>
        <taxon>Flavobacteriia</taxon>
        <taxon>Flavobacteriales</taxon>
        <taxon>Flavobacteriaceae</taxon>
        <taxon>Salinimicrobium</taxon>
    </lineage>
</organism>
<feature type="transmembrane region" description="Helical" evidence="1">
    <location>
        <begin position="202"/>
        <end position="220"/>
    </location>
</feature>
<protein>
    <recommendedName>
        <fullName evidence="4">YhhN-like protein</fullName>
    </recommendedName>
</protein>
<dbReference type="Proteomes" id="UP000219193">
    <property type="component" value="Unassembled WGS sequence"/>
</dbReference>
<name>A0A285X5H8_9FLAO</name>
<reference evidence="3" key="1">
    <citation type="submission" date="2017-09" db="EMBL/GenBank/DDBJ databases">
        <authorList>
            <person name="Varghese N."/>
            <person name="Submissions S."/>
        </authorList>
    </citation>
    <scope>NUCLEOTIDE SEQUENCE [LARGE SCALE GENOMIC DNA]</scope>
    <source>
        <strain evidence="3">CGMCC 1.12641</strain>
    </source>
</reference>
<proteinExistence type="predicted"/>
<evidence type="ECO:0000256" key="1">
    <source>
        <dbReference type="SAM" id="Phobius"/>
    </source>
</evidence>
<accession>A0A285X5H8</accession>
<feature type="transmembrane region" description="Helical" evidence="1">
    <location>
        <begin position="57"/>
        <end position="77"/>
    </location>
</feature>
<evidence type="ECO:0000313" key="3">
    <source>
        <dbReference type="Proteomes" id="UP000219193"/>
    </source>
</evidence>